<dbReference type="Proteomes" id="UP000520767">
    <property type="component" value="Unassembled WGS sequence"/>
</dbReference>
<evidence type="ECO:0000313" key="2">
    <source>
        <dbReference type="EMBL" id="MBB4905994.1"/>
    </source>
</evidence>
<dbReference type="AlphaFoldDB" id="A0A7W7Q2Z6"/>
<keyword evidence="3" id="KW-1185">Reference proteome</keyword>
<feature type="region of interest" description="Disordered" evidence="1">
    <location>
        <begin position="1"/>
        <end position="33"/>
    </location>
</feature>
<sequence length="33" mass="3332">MNADYAQRGHRHGEAAAVRRAAAASVQGGSPPA</sequence>
<accession>A0A7W7Q2Z6</accession>
<evidence type="ECO:0000313" key="3">
    <source>
        <dbReference type="Proteomes" id="UP000520767"/>
    </source>
</evidence>
<dbReference type="EMBL" id="JACHJQ010000002">
    <property type="protein sequence ID" value="MBB4905994.1"/>
    <property type="molecule type" value="Genomic_DNA"/>
</dbReference>
<proteinExistence type="predicted"/>
<protein>
    <submittedName>
        <fullName evidence="2">Uncharacterized protein</fullName>
    </submittedName>
</protein>
<feature type="compositionally biased region" description="Low complexity" evidence="1">
    <location>
        <begin position="15"/>
        <end position="24"/>
    </location>
</feature>
<organism evidence="2 3">
    <name type="scientific">Actinophytocola algeriensis</name>
    <dbReference type="NCBI Taxonomy" id="1768010"/>
    <lineage>
        <taxon>Bacteria</taxon>
        <taxon>Bacillati</taxon>
        <taxon>Actinomycetota</taxon>
        <taxon>Actinomycetes</taxon>
        <taxon>Pseudonocardiales</taxon>
        <taxon>Pseudonocardiaceae</taxon>
    </lineage>
</organism>
<gene>
    <name evidence="2" type="ORF">FHR82_002211</name>
</gene>
<reference evidence="2 3" key="1">
    <citation type="submission" date="2020-08" db="EMBL/GenBank/DDBJ databases">
        <title>Genomic Encyclopedia of Type Strains, Phase III (KMG-III): the genomes of soil and plant-associated and newly described type strains.</title>
        <authorList>
            <person name="Whitman W."/>
        </authorList>
    </citation>
    <scope>NUCLEOTIDE SEQUENCE [LARGE SCALE GENOMIC DNA]</scope>
    <source>
        <strain evidence="2 3">CECT 8960</strain>
    </source>
</reference>
<evidence type="ECO:0000256" key="1">
    <source>
        <dbReference type="SAM" id="MobiDB-lite"/>
    </source>
</evidence>
<comment type="caution">
    <text evidence="2">The sequence shown here is derived from an EMBL/GenBank/DDBJ whole genome shotgun (WGS) entry which is preliminary data.</text>
</comment>
<name>A0A7W7Q2Z6_9PSEU</name>